<dbReference type="GO" id="GO:0035091">
    <property type="term" value="F:phosphatidylinositol binding"/>
    <property type="evidence" value="ECO:0007669"/>
    <property type="project" value="InterPro"/>
</dbReference>
<dbReference type="PANTHER" id="PTHR46858">
    <property type="entry name" value="OS05G0521000 PROTEIN"/>
    <property type="match status" value="1"/>
</dbReference>
<dbReference type="InterPro" id="IPR003961">
    <property type="entry name" value="FN3_dom"/>
</dbReference>
<dbReference type="InterPro" id="IPR013083">
    <property type="entry name" value="Znf_RING/FYVE/PHD"/>
</dbReference>
<evidence type="ECO:0000259" key="6">
    <source>
        <dbReference type="PROSITE" id="PS50089"/>
    </source>
</evidence>
<dbReference type="InterPro" id="IPR001841">
    <property type="entry name" value="Znf_RING"/>
</dbReference>
<reference evidence="8" key="1">
    <citation type="submission" date="2022-10" db="EMBL/GenBank/DDBJ databases">
        <authorList>
            <person name="Chen Y."/>
            <person name="Dougan E. K."/>
            <person name="Chan C."/>
            <person name="Rhodes N."/>
            <person name="Thang M."/>
        </authorList>
    </citation>
    <scope>NUCLEOTIDE SEQUENCE</scope>
</reference>
<dbReference type="EMBL" id="CAMXCT010002968">
    <property type="protein sequence ID" value="CAI4001590.1"/>
    <property type="molecule type" value="Genomic_DNA"/>
</dbReference>
<keyword evidence="2 4" id="KW-0863">Zinc-finger</keyword>
<dbReference type="PANTHER" id="PTHR46858:SF5">
    <property type="entry name" value="E3 UBIQUITIN-PROTEIN LIGASE APD1-RELATED"/>
    <property type="match status" value="1"/>
</dbReference>
<feature type="domain" description="PX" evidence="7">
    <location>
        <begin position="1"/>
        <end position="127"/>
    </location>
</feature>
<dbReference type="PROSITE" id="PS50195">
    <property type="entry name" value="PX"/>
    <property type="match status" value="1"/>
</dbReference>
<keyword evidence="3" id="KW-0862">Zinc</keyword>
<dbReference type="InterPro" id="IPR001683">
    <property type="entry name" value="PX_dom"/>
</dbReference>
<accession>A0A9P1D251</accession>
<sequence length="439" mass="47817">MVSEAPGGLRREKCYEANINGYKDVGGHVEYCLKLDHCSGVSWSLWRRFSEFLQLHEDILALTDEKDQLPAGPERSWLPAFTQSLSADFCQQREVELGAYLKRLIATPKILDLSPLQDFLGIRSPEPPAGLRVVPRANALELEVSPPDSEAFPALPRSGEHGGPVDGYWIEILNLDTGKKNRLKREVGASGRLMQTARVGRLEAGRHCFACAAFNVAGCSSPVSVTVDPVVICGPTEQNPACMPVQQQLQPPTFANARGYLPRPQLGEGPAPLPIQPAHGSGWGPSPGSGQPVQRGRVPQDSRPTNQLQIQRPQQPQLPHMQIQRQQQQQQQQQNYLFQPQVLGPGTAPMGLTSYAKSRASKPLSSANQLGATKASNHPKDEEDEDSLCVVCLAAPKTHAFVPCGHRCVCAPCAKEVFPDKGSCPVCRAEAQNVIQIFT</sequence>
<dbReference type="Pfam" id="PF13920">
    <property type="entry name" value="zf-C3HC4_3"/>
    <property type="match status" value="1"/>
</dbReference>
<dbReference type="SUPFAM" id="SSF64268">
    <property type="entry name" value="PX domain"/>
    <property type="match status" value="1"/>
</dbReference>
<dbReference type="EMBL" id="CAMXCT020002968">
    <property type="protein sequence ID" value="CAL1154965.1"/>
    <property type="molecule type" value="Genomic_DNA"/>
</dbReference>
<dbReference type="Pfam" id="PF00787">
    <property type="entry name" value="PX"/>
    <property type="match status" value="1"/>
</dbReference>
<feature type="compositionally biased region" description="Low complexity" evidence="5">
    <location>
        <begin position="307"/>
        <end position="334"/>
    </location>
</feature>
<dbReference type="SUPFAM" id="SSF57850">
    <property type="entry name" value="RING/U-box"/>
    <property type="match status" value="1"/>
</dbReference>
<comment type="caution">
    <text evidence="8">The sequence shown here is derived from an EMBL/GenBank/DDBJ whole genome shotgun (WGS) entry which is preliminary data.</text>
</comment>
<reference evidence="9" key="2">
    <citation type="submission" date="2024-04" db="EMBL/GenBank/DDBJ databases">
        <authorList>
            <person name="Chen Y."/>
            <person name="Shah S."/>
            <person name="Dougan E. K."/>
            <person name="Thang M."/>
            <person name="Chan C."/>
        </authorList>
    </citation>
    <scope>NUCLEOTIDE SEQUENCE [LARGE SCALE GENOMIC DNA]</scope>
</reference>
<evidence type="ECO:0000256" key="2">
    <source>
        <dbReference type="ARBA" id="ARBA00022771"/>
    </source>
</evidence>
<evidence type="ECO:0000313" key="10">
    <source>
        <dbReference type="EMBL" id="CAL4788902.1"/>
    </source>
</evidence>
<dbReference type="GO" id="GO:0061630">
    <property type="term" value="F:ubiquitin protein ligase activity"/>
    <property type="evidence" value="ECO:0007669"/>
    <property type="project" value="TreeGrafter"/>
</dbReference>
<gene>
    <name evidence="8" type="ORF">C1SCF055_LOCUS27624</name>
</gene>
<keyword evidence="1" id="KW-0479">Metal-binding</keyword>
<proteinExistence type="predicted"/>
<protein>
    <submittedName>
        <fullName evidence="10">E3 ubiquitin-protein ligase XBAT34 (Ankyrin repeat domain and RING finger-containing protein XBAT34) (Protein XB3 homolog 4) (RING-type E3 ubiquitin transferase XBAT34)</fullName>
    </submittedName>
</protein>
<evidence type="ECO:0000256" key="3">
    <source>
        <dbReference type="ARBA" id="ARBA00022833"/>
    </source>
</evidence>
<dbReference type="Gene3D" id="3.30.1520.10">
    <property type="entry name" value="Phox-like domain"/>
    <property type="match status" value="1"/>
</dbReference>
<keyword evidence="10" id="KW-0808">Transferase</keyword>
<dbReference type="SMART" id="SM00312">
    <property type="entry name" value="PX"/>
    <property type="match status" value="1"/>
</dbReference>
<feature type="region of interest" description="Disordered" evidence="5">
    <location>
        <begin position="255"/>
        <end position="334"/>
    </location>
</feature>
<dbReference type="CDD" id="cd00063">
    <property type="entry name" value="FN3"/>
    <property type="match status" value="1"/>
</dbReference>
<dbReference type="GO" id="GO:0016567">
    <property type="term" value="P:protein ubiquitination"/>
    <property type="evidence" value="ECO:0007669"/>
    <property type="project" value="TreeGrafter"/>
</dbReference>
<evidence type="ECO:0000313" key="9">
    <source>
        <dbReference type="EMBL" id="CAL1154965.1"/>
    </source>
</evidence>
<dbReference type="Gene3D" id="3.30.40.10">
    <property type="entry name" value="Zinc/RING finger domain, C3HC4 (zinc finger)"/>
    <property type="match status" value="1"/>
</dbReference>
<evidence type="ECO:0000256" key="1">
    <source>
        <dbReference type="ARBA" id="ARBA00022723"/>
    </source>
</evidence>
<dbReference type="AlphaFoldDB" id="A0A9P1D251"/>
<dbReference type="InterPro" id="IPR036871">
    <property type="entry name" value="PX_dom_sf"/>
</dbReference>
<evidence type="ECO:0000256" key="5">
    <source>
        <dbReference type="SAM" id="MobiDB-lite"/>
    </source>
</evidence>
<dbReference type="Proteomes" id="UP001152797">
    <property type="component" value="Unassembled WGS sequence"/>
</dbReference>
<feature type="compositionally biased region" description="Polar residues" evidence="5">
    <location>
        <begin position="363"/>
        <end position="376"/>
    </location>
</feature>
<feature type="region of interest" description="Disordered" evidence="5">
    <location>
        <begin position="348"/>
        <end position="382"/>
    </location>
</feature>
<evidence type="ECO:0000259" key="7">
    <source>
        <dbReference type="PROSITE" id="PS50195"/>
    </source>
</evidence>
<keyword evidence="11" id="KW-1185">Reference proteome</keyword>
<dbReference type="EMBL" id="CAMXCT030002968">
    <property type="protein sequence ID" value="CAL4788902.1"/>
    <property type="molecule type" value="Genomic_DNA"/>
</dbReference>
<dbReference type="GO" id="GO:0008270">
    <property type="term" value="F:zinc ion binding"/>
    <property type="evidence" value="ECO:0007669"/>
    <property type="project" value="UniProtKB-KW"/>
</dbReference>
<evidence type="ECO:0000256" key="4">
    <source>
        <dbReference type="PROSITE-ProRule" id="PRU00175"/>
    </source>
</evidence>
<evidence type="ECO:0000313" key="8">
    <source>
        <dbReference type="EMBL" id="CAI4001590.1"/>
    </source>
</evidence>
<dbReference type="CDD" id="cd06093">
    <property type="entry name" value="PX_domain"/>
    <property type="match status" value="1"/>
</dbReference>
<feature type="domain" description="RING-type" evidence="6">
    <location>
        <begin position="389"/>
        <end position="428"/>
    </location>
</feature>
<evidence type="ECO:0000313" key="11">
    <source>
        <dbReference type="Proteomes" id="UP001152797"/>
    </source>
</evidence>
<name>A0A9P1D251_9DINO</name>
<organism evidence="8">
    <name type="scientific">Cladocopium goreaui</name>
    <dbReference type="NCBI Taxonomy" id="2562237"/>
    <lineage>
        <taxon>Eukaryota</taxon>
        <taxon>Sar</taxon>
        <taxon>Alveolata</taxon>
        <taxon>Dinophyceae</taxon>
        <taxon>Suessiales</taxon>
        <taxon>Symbiodiniaceae</taxon>
        <taxon>Cladocopium</taxon>
    </lineage>
</organism>
<dbReference type="PROSITE" id="PS50089">
    <property type="entry name" value="ZF_RING_2"/>
    <property type="match status" value="1"/>
</dbReference>
<dbReference type="OrthoDB" id="1711136at2759"/>